<evidence type="ECO:0000256" key="2">
    <source>
        <dbReference type="SAM" id="MobiDB-lite"/>
    </source>
</evidence>
<dbReference type="RefSeq" id="WP_306678910.1">
    <property type="nucleotide sequence ID" value="NZ_JAVDBT010000002.1"/>
</dbReference>
<keyword evidence="3" id="KW-1133">Transmembrane helix</keyword>
<proteinExistence type="predicted"/>
<keyword evidence="1" id="KW-0175">Coiled coil</keyword>
<feature type="region of interest" description="Disordered" evidence="2">
    <location>
        <begin position="1"/>
        <end position="43"/>
    </location>
</feature>
<gene>
    <name evidence="4" type="ORF">Q9295_02430</name>
</gene>
<evidence type="ECO:0008006" key="6">
    <source>
        <dbReference type="Google" id="ProtNLM"/>
    </source>
</evidence>
<dbReference type="EMBL" id="JAVDBT010000002">
    <property type="protein sequence ID" value="MDQ2065218.1"/>
    <property type="molecule type" value="Genomic_DNA"/>
</dbReference>
<reference evidence="4 5" key="1">
    <citation type="submission" date="2023-08" db="EMBL/GenBank/DDBJ databases">
        <title>Characterization of two Paracoccaceae strains isolated from Phycosphere and proposal of Xinfangfangia lacusdiani sp. nov.</title>
        <authorList>
            <person name="Deng Y."/>
            <person name="Zhang Y.Q."/>
        </authorList>
    </citation>
    <scope>NUCLEOTIDE SEQUENCE [LARGE SCALE GENOMIC DNA]</scope>
    <source>
        <strain evidence="4 5">CPCC 101601</strain>
    </source>
</reference>
<evidence type="ECO:0000256" key="1">
    <source>
        <dbReference type="SAM" id="Coils"/>
    </source>
</evidence>
<evidence type="ECO:0000313" key="4">
    <source>
        <dbReference type="EMBL" id="MDQ2065218.1"/>
    </source>
</evidence>
<name>A0ABU0VUJ0_9RHOB</name>
<comment type="caution">
    <text evidence="4">The sequence shown here is derived from an EMBL/GenBank/DDBJ whole genome shotgun (WGS) entry which is preliminary data.</text>
</comment>
<accession>A0ABU0VUJ0</accession>
<feature type="coiled-coil region" evidence="1">
    <location>
        <begin position="88"/>
        <end position="175"/>
    </location>
</feature>
<evidence type="ECO:0000313" key="5">
    <source>
        <dbReference type="Proteomes" id="UP001239680"/>
    </source>
</evidence>
<dbReference type="Proteomes" id="UP001239680">
    <property type="component" value="Unassembled WGS sequence"/>
</dbReference>
<feature type="transmembrane region" description="Helical" evidence="3">
    <location>
        <begin position="51"/>
        <end position="69"/>
    </location>
</feature>
<organism evidence="4 5">
    <name type="scientific">Pseudogemmobacter lacusdianii</name>
    <dbReference type="NCBI Taxonomy" id="3069608"/>
    <lineage>
        <taxon>Bacteria</taxon>
        <taxon>Pseudomonadati</taxon>
        <taxon>Pseudomonadota</taxon>
        <taxon>Alphaproteobacteria</taxon>
        <taxon>Rhodobacterales</taxon>
        <taxon>Paracoccaceae</taxon>
        <taxon>Pseudogemmobacter</taxon>
    </lineage>
</organism>
<keyword evidence="3" id="KW-0472">Membrane</keyword>
<keyword evidence="3" id="KW-0812">Transmembrane</keyword>
<keyword evidence="5" id="KW-1185">Reference proteome</keyword>
<evidence type="ECO:0000256" key="3">
    <source>
        <dbReference type="SAM" id="Phobius"/>
    </source>
</evidence>
<protein>
    <recommendedName>
        <fullName evidence="6">Mitochondrial inner membrane protein</fullName>
    </recommendedName>
</protein>
<sequence>MSDKDQEPGAIGPQQPPTDGVEPEALGADPVVDPAPQPEALVEKPRRGGGLAILAVLLLGGAATAVAWYDPLQWRGAGGVPPEVSAEITALTGRLQAAEAANAALEQRLVLLEAQPAPVSADALAALEAQAQENQAALAALQSAPAGEDVSAGQVAALVQSVAQLKDELAKLKQDPPEAGVTPEALKAAVDAAMAARDEAVASEAAATAEATRQLTARNDAVTALRAAADSGAPFAELLPTLQGLSLDPVLQDAASTGLATRQSLIDSFPAAARAALNASLRATSGTGIGDRLSTFLRIQTGARSVVPQDGTDPDAVLSRAEAATAAGDFAMALQELNALPAEGQAEMAEWSGQAKTWLSAQDALNKLAAAAAVQGG</sequence>